<name>A0A1I5GSG9_9FLAO</name>
<proteinExistence type="predicted"/>
<gene>
    <name evidence="1" type="ORF">SAMN05421741_1491</name>
</gene>
<organism evidence="1 2">
    <name type="scientific">Paenimyroides ummariense</name>
    <dbReference type="NCBI Taxonomy" id="913024"/>
    <lineage>
        <taxon>Bacteria</taxon>
        <taxon>Pseudomonadati</taxon>
        <taxon>Bacteroidota</taxon>
        <taxon>Flavobacteriia</taxon>
        <taxon>Flavobacteriales</taxon>
        <taxon>Flavobacteriaceae</taxon>
        <taxon>Paenimyroides</taxon>
    </lineage>
</organism>
<evidence type="ECO:0000313" key="1">
    <source>
        <dbReference type="EMBL" id="SFO38853.1"/>
    </source>
</evidence>
<protein>
    <submittedName>
        <fullName evidence="1">Uncharacterized protein</fullName>
    </submittedName>
</protein>
<dbReference type="EMBL" id="FOVI01000049">
    <property type="protein sequence ID" value="SFO38853.1"/>
    <property type="molecule type" value="Genomic_DNA"/>
</dbReference>
<accession>A0A1I5GSG9</accession>
<feature type="non-terminal residue" evidence="1">
    <location>
        <position position="1"/>
    </location>
</feature>
<reference evidence="2" key="1">
    <citation type="submission" date="2016-10" db="EMBL/GenBank/DDBJ databases">
        <authorList>
            <person name="Varghese N."/>
            <person name="Submissions S."/>
        </authorList>
    </citation>
    <scope>NUCLEOTIDE SEQUENCE [LARGE SCALE GENOMIC DNA]</scope>
    <source>
        <strain evidence="2">DS-12</strain>
    </source>
</reference>
<keyword evidence="2" id="KW-1185">Reference proteome</keyword>
<sequence length="55" mass="6425">ISLKALQSEWCTLPVLVVNKFMNFSKNKSKGWREHLARAIINQQPLYKRIEAVLL</sequence>
<dbReference type="AlphaFoldDB" id="A0A1I5GSG9"/>
<dbReference type="Proteomes" id="UP000199036">
    <property type="component" value="Unassembled WGS sequence"/>
</dbReference>
<evidence type="ECO:0000313" key="2">
    <source>
        <dbReference type="Proteomes" id="UP000199036"/>
    </source>
</evidence>